<name>A0A506PNZ9_9FLAO</name>
<proteinExistence type="predicted"/>
<dbReference type="Proteomes" id="UP000317332">
    <property type="component" value="Unassembled WGS sequence"/>
</dbReference>
<dbReference type="Pfam" id="PF13489">
    <property type="entry name" value="Methyltransf_23"/>
    <property type="match status" value="1"/>
</dbReference>
<keyword evidence="1" id="KW-0489">Methyltransferase</keyword>
<sequence length="286" mass="33695">MSKTKQNHIKVKDHAVSGEDFLLVFDANYCLYKTTPQPDYLKLPEYYKSDDYISHTDYKRDLKEKLYHTVKQFALKKKLKLINNFQTEAKALLDFGCGTGDFLKVCQKNGWEVTGIEPNQKARDISNQKLKNKVFDVAQLSQLKNNSFDVITLWHVLEHLPNYKQDLEILKKLLKPQGVLIIAVPNFESFDAKYYQSFWAAWDVPRHLWHFSQFSISKLFEELHMRVYKTKPMYFDAFYVSLLSEYYKTGKHNYIKSFFIGLRSNMSALKTGEYSSLIYVVKKNKI</sequence>
<keyword evidence="1" id="KW-0808">Transferase</keyword>
<dbReference type="CDD" id="cd02440">
    <property type="entry name" value="AdoMet_MTases"/>
    <property type="match status" value="1"/>
</dbReference>
<keyword evidence="2" id="KW-1185">Reference proteome</keyword>
<dbReference type="AlphaFoldDB" id="A0A506PNZ9"/>
<reference evidence="1 2" key="1">
    <citation type="submission" date="2019-06" db="EMBL/GenBank/DDBJ databases">
        <title>Flavobacteriaceae Paucihalobacterium erythroidium CWB-1, complete genome.</title>
        <authorList>
            <person name="Wu S."/>
        </authorList>
    </citation>
    <scope>NUCLEOTIDE SEQUENCE [LARGE SCALE GENOMIC DNA]</scope>
    <source>
        <strain evidence="1 2">CWB-1</strain>
    </source>
</reference>
<dbReference type="PANTHER" id="PTHR43861">
    <property type="entry name" value="TRANS-ACONITATE 2-METHYLTRANSFERASE-RELATED"/>
    <property type="match status" value="1"/>
</dbReference>
<gene>
    <name evidence="1" type="ORF">FJ651_05260</name>
</gene>
<evidence type="ECO:0000313" key="2">
    <source>
        <dbReference type="Proteomes" id="UP000317332"/>
    </source>
</evidence>
<dbReference type="InterPro" id="IPR029063">
    <property type="entry name" value="SAM-dependent_MTases_sf"/>
</dbReference>
<evidence type="ECO:0000313" key="1">
    <source>
        <dbReference type="EMBL" id="TPV34937.1"/>
    </source>
</evidence>
<dbReference type="Gene3D" id="3.40.50.150">
    <property type="entry name" value="Vaccinia Virus protein VP39"/>
    <property type="match status" value="1"/>
</dbReference>
<dbReference type="OrthoDB" id="2370471at2"/>
<dbReference type="GO" id="GO:0032259">
    <property type="term" value="P:methylation"/>
    <property type="evidence" value="ECO:0007669"/>
    <property type="project" value="UniProtKB-KW"/>
</dbReference>
<protein>
    <submittedName>
        <fullName evidence="1">Class I SAM-dependent methyltransferase</fullName>
    </submittedName>
</protein>
<accession>A0A506PNZ9</accession>
<dbReference type="SUPFAM" id="SSF53335">
    <property type="entry name" value="S-adenosyl-L-methionine-dependent methyltransferases"/>
    <property type="match status" value="1"/>
</dbReference>
<dbReference type="RefSeq" id="WP_140989396.1">
    <property type="nucleotide sequence ID" value="NZ_VHIQ01000002.1"/>
</dbReference>
<dbReference type="GO" id="GO:0008168">
    <property type="term" value="F:methyltransferase activity"/>
    <property type="evidence" value="ECO:0007669"/>
    <property type="project" value="UniProtKB-KW"/>
</dbReference>
<organism evidence="1 2">
    <name type="scientific">Paucihalobacter ruber</name>
    <dbReference type="NCBI Taxonomy" id="2567861"/>
    <lineage>
        <taxon>Bacteria</taxon>
        <taxon>Pseudomonadati</taxon>
        <taxon>Bacteroidota</taxon>
        <taxon>Flavobacteriia</taxon>
        <taxon>Flavobacteriales</taxon>
        <taxon>Flavobacteriaceae</taxon>
        <taxon>Paucihalobacter</taxon>
    </lineage>
</organism>
<dbReference type="PANTHER" id="PTHR43861:SF6">
    <property type="entry name" value="METHYLTRANSFERASE TYPE 11"/>
    <property type="match status" value="1"/>
</dbReference>
<dbReference type="EMBL" id="VHIQ01000002">
    <property type="protein sequence ID" value="TPV34937.1"/>
    <property type="molecule type" value="Genomic_DNA"/>
</dbReference>
<comment type="caution">
    <text evidence="1">The sequence shown here is derived from an EMBL/GenBank/DDBJ whole genome shotgun (WGS) entry which is preliminary data.</text>
</comment>